<dbReference type="PROSITE" id="PS51900">
    <property type="entry name" value="CB"/>
    <property type="match status" value="1"/>
</dbReference>
<sequence>MTALSALPSPTLPALIAAEPDRVRTRFLEFFAAEIRNANTRRAYMRAAGDFLAFAEQLGATSIAAIGAMHVAAWVEHLSREASAPTVKQRLAGVRHMLDYLVTAGALPFNPATSVRGPRHSVKRGKTPVLMAEEARELLDAIDVATPAGLRDRALIGVMTYAFARIGAVTDMLVEDTFVQGRRLWLRLHEKGGKIHEMPCHHRLEEYLVAYMEGCDLIDTPKAPLFQSIGRGTGRLSGHGLAQQDVHAMVRRRAKAVNIRTPIGNHTFRATGLTAYLKNGGKLEAAQAMANHSSPRTTQLYDRRTDEVTLSEIERVLI</sequence>
<keyword evidence="9" id="KW-1185">Reference proteome</keyword>
<dbReference type="PROSITE" id="PS51898">
    <property type="entry name" value="TYR_RECOMBINASE"/>
    <property type="match status" value="1"/>
</dbReference>
<dbReference type="Gene3D" id="1.10.443.10">
    <property type="entry name" value="Intergrase catalytic core"/>
    <property type="match status" value="1"/>
</dbReference>
<gene>
    <name evidence="8" type="ORF">QGN17_20615</name>
</gene>
<comment type="caution">
    <text evidence="8">The sequence shown here is derived from an EMBL/GenBank/DDBJ whole genome shotgun (WGS) entry which is preliminary data.</text>
</comment>
<keyword evidence="3 5" id="KW-0238">DNA-binding</keyword>
<protein>
    <submittedName>
        <fullName evidence="8">Tyrosine-type recombinase/integrase</fullName>
    </submittedName>
</protein>
<evidence type="ECO:0000259" key="6">
    <source>
        <dbReference type="PROSITE" id="PS51898"/>
    </source>
</evidence>
<dbReference type="InterPro" id="IPR004107">
    <property type="entry name" value="Integrase_SAM-like_N"/>
</dbReference>
<organism evidence="8 9">
    <name type="scientific">Sphingomonas oryzagri</name>
    <dbReference type="NCBI Taxonomy" id="3042314"/>
    <lineage>
        <taxon>Bacteria</taxon>
        <taxon>Pseudomonadati</taxon>
        <taxon>Pseudomonadota</taxon>
        <taxon>Alphaproteobacteria</taxon>
        <taxon>Sphingomonadales</taxon>
        <taxon>Sphingomonadaceae</taxon>
        <taxon>Sphingomonas</taxon>
    </lineage>
</organism>
<dbReference type="SUPFAM" id="SSF56349">
    <property type="entry name" value="DNA breaking-rejoining enzymes"/>
    <property type="match status" value="1"/>
</dbReference>
<dbReference type="EMBL" id="JARYGZ010000007">
    <property type="protein sequence ID" value="MDH7641150.1"/>
    <property type="molecule type" value="Genomic_DNA"/>
</dbReference>
<dbReference type="InterPro" id="IPR002104">
    <property type="entry name" value="Integrase_catalytic"/>
</dbReference>
<feature type="domain" description="Tyr recombinase" evidence="6">
    <location>
        <begin position="125"/>
        <end position="315"/>
    </location>
</feature>
<dbReference type="Pfam" id="PF00589">
    <property type="entry name" value="Phage_integrase"/>
    <property type="match status" value="1"/>
</dbReference>
<keyword evidence="2" id="KW-0229">DNA integration</keyword>
<evidence type="ECO:0000313" key="9">
    <source>
        <dbReference type="Proteomes" id="UP001160625"/>
    </source>
</evidence>
<keyword evidence="4" id="KW-0233">DNA recombination</keyword>
<evidence type="ECO:0000256" key="2">
    <source>
        <dbReference type="ARBA" id="ARBA00022908"/>
    </source>
</evidence>
<dbReference type="InterPro" id="IPR010998">
    <property type="entry name" value="Integrase_recombinase_N"/>
</dbReference>
<name>A0ABT6N7T7_9SPHN</name>
<accession>A0ABT6N7T7</accession>
<evidence type="ECO:0000256" key="4">
    <source>
        <dbReference type="ARBA" id="ARBA00023172"/>
    </source>
</evidence>
<evidence type="ECO:0000313" key="8">
    <source>
        <dbReference type="EMBL" id="MDH7641150.1"/>
    </source>
</evidence>
<dbReference type="InterPro" id="IPR050090">
    <property type="entry name" value="Tyrosine_recombinase_XerCD"/>
</dbReference>
<dbReference type="Proteomes" id="UP001160625">
    <property type="component" value="Unassembled WGS sequence"/>
</dbReference>
<dbReference type="InterPro" id="IPR011010">
    <property type="entry name" value="DNA_brk_join_enz"/>
</dbReference>
<comment type="similarity">
    <text evidence="1">Belongs to the 'phage' integrase family.</text>
</comment>
<dbReference type="InterPro" id="IPR044068">
    <property type="entry name" value="CB"/>
</dbReference>
<evidence type="ECO:0000256" key="3">
    <source>
        <dbReference type="ARBA" id="ARBA00023125"/>
    </source>
</evidence>
<dbReference type="Pfam" id="PF02899">
    <property type="entry name" value="Phage_int_SAM_1"/>
    <property type="match status" value="1"/>
</dbReference>
<feature type="domain" description="Core-binding (CB)" evidence="7">
    <location>
        <begin position="18"/>
        <end position="102"/>
    </location>
</feature>
<dbReference type="PANTHER" id="PTHR30349:SF64">
    <property type="entry name" value="PROPHAGE INTEGRASE INTD-RELATED"/>
    <property type="match status" value="1"/>
</dbReference>
<dbReference type="InterPro" id="IPR013762">
    <property type="entry name" value="Integrase-like_cat_sf"/>
</dbReference>
<evidence type="ECO:0000256" key="1">
    <source>
        <dbReference type="ARBA" id="ARBA00008857"/>
    </source>
</evidence>
<evidence type="ECO:0000256" key="5">
    <source>
        <dbReference type="PROSITE-ProRule" id="PRU01248"/>
    </source>
</evidence>
<dbReference type="RefSeq" id="WP_281046489.1">
    <property type="nucleotide sequence ID" value="NZ_JARYGZ010000007.1"/>
</dbReference>
<proteinExistence type="inferred from homology"/>
<evidence type="ECO:0000259" key="7">
    <source>
        <dbReference type="PROSITE" id="PS51900"/>
    </source>
</evidence>
<dbReference type="Gene3D" id="1.10.150.130">
    <property type="match status" value="1"/>
</dbReference>
<dbReference type="PANTHER" id="PTHR30349">
    <property type="entry name" value="PHAGE INTEGRASE-RELATED"/>
    <property type="match status" value="1"/>
</dbReference>
<reference evidence="8" key="1">
    <citation type="submission" date="2023-04" db="EMBL/GenBank/DDBJ databases">
        <title>Sphingomonas sp. MAHUQ-71 isolated from rice field.</title>
        <authorList>
            <person name="Huq M.A."/>
        </authorList>
    </citation>
    <scope>NUCLEOTIDE SEQUENCE</scope>
    <source>
        <strain evidence="8">MAHUQ-71</strain>
    </source>
</reference>